<keyword evidence="9 10" id="KW-0472">Membrane</keyword>
<evidence type="ECO:0000256" key="9">
    <source>
        <dbReference type="ARBA" id="ARBA00023136"/>
    </source>
</evidence>
<evidence type="ECO:0000256" key="10">
    <source>
        <dbReference type="RuleBase" id="RU366029"/>
    </source>
</evidence>
<evidence type="ECO:0000256" key="8">
    <source>
        <dbReference type="ARBA" id="ARBA00022989"/>
    </source>
</evidence>
<feature type="domain" description="Ribophorin II C-terminal" evidence="13">
    <location>
        <begin position="549"/>
        <end position="648"/>
    </location>
</feature>
<dbReference type="Pfam" id="PF23860">
    <property type="entry name" value="Ribophorin_II_3rd"/>
    <property type="match status" value="1"/>
</dbReference>
<proteinExistence type="inferred from homology"/>
<gene>
    <name evidence="14" type="ORF">SELO1098_LOCUS1542</name>
</gene>
<dbReference type="SUPFAM" id="SSF48239">
    <property type="entry name" value="Terpenoid cyclases/Protein prenyltransferases"/>
    <property type="match status" value="1"/>
</dbReference>
<protein>
    <recommendedName>
        <fullName evidence="10">Dolichyl-diphosphooligosaccharide--protein glycosyltransferase subunit 2</fullName>
    </recommendedName>
    <alternativeName>
        <fullName evidence="10">Ribophorin-2</fullName>
    </alternativeName>
</protein>
<dbReference type="GO" id="GO:0008250">
    <property type="term" value="C:oligosaccharyltransferase complex"/>
    <property type="evidence" value="ECO:0007669"/>
    <property type="project" value="UniProtKB-UniRule"/>
</dbReference>
<dbReference type="InterPro" id="IPR055374">
    <property type="entry name" value="Ribophorin_II_3rd"/>
</dbReference>
<comment type="pathway">
    <text evidence="3 10">Protein modification; protein glycosylation.</text>
</comment>
<keyword evidence="7 10" id="KW-0256">Endoplasmic reticulum</keyword>
<feature type="domain" description="Ribophorin II third" evidence="12">
    <location>
        <begin position="394"/>
        <end position="513"/>
    </location>
</feature>
<dbReference type="UniPathway" id="UPA00378"/>
<dbReference type="AlphaFoldDB" id="A0A7S3LYR6"/>
<keyword evidence="6 10" id="KW-0732">Signal</keyword>
<sequence length="661" mass="70175">MVYSGFILGLAVVLIGLAAYGEAQLSGFYSAQEVSARAQSASNIVATSKSLQDIYHALNYLKSSGHTNYDLKCSGVQDLLSKSTNAYDLFYGLSIGNSAQCGFKSDANFVSLARKELQGPALKSIAGGVLALKELGLLTTDEKTSALAALLSLSTADGTFRSRPDDSTSSVANVHSVLEALYALGGETGSELATDAFEKAFQLIPGSESDKNSVSDVLLVVPLSKLTDKKLRLVGPRLVTVAEELLALKYVDDIATQSKVYDGLKLVAAYKASPFYFALEKNTFDGRVAADHKLKVTVSSIVGENVAVEAVEVASIKAIGKEGNLFQGEKFVDGVLDLSSANLAAGRYLVQLGVSVAGRKPSPFQSFFVVTDQVVVNGVRFAVSDGGEEIAHADLQPVKKQNSLDLTTANVLNGDKLQVAFEVASEISPASTKKPHQATVRLSHRESGHSVSLNARKSAAAGANGALAYTATIALAEQAALFQHLSGEYTITIQVGDVSYAAPVEFVVGAVDLRFPAKQNVNLPLYAKSLLHTSDTTLKPLPEIKHVMRPPAKRASNFMATIFTTLVIAPVIALVGFIISLKPDFARFGSLFSLLALGSFALTLALYVGYWLSLKGVSFYETIKYLCFLTPVTMFLGSYCLSSVQALRMKEAAAAGKPKSE</sequence>
<dbReference type="PANTHER" id="PTHR12640">
    <property type="entry name" value="RIBOPHORIN II"/>
    <property type="match status" value="1"/>
</dbReference>
<dbReference type="PANTHER" id="PTHR12640:SF0">
    <property type="entry name" value="DOLICHYL-DIPHOSPHOOLIGOSACCHARIDE--PROTEIN GLYCOSYLTRANSFERASE SUBUNIT 2"/>
    <property type="match status" value="1"/>
</dbReference>
<evidence type="ECO:0000259" key="12">
    <source>
        <dbReference type="Pfam" id="PF23860"/>
    </source>
</evidence>
<name>A0A7S3LYR6_9STRA</name>
<reference evidence="14" key="1">
    <citation type="submission" date="2021-01" db="EMBL/GenBank/DDBJ databases">
        <authorList>
            <person name="Corre E."/>
            <person name="Pelletier E."/>
            <person name="Niang G."/>
            <person name="Scheremetjew M."/>
            <person name="Finn R."/>
            <person name="Kale V."/>
            <person name="Holt S."/>
            <person name="Cochrane G."/>
            <person name="Meng A."/>
            <person name="Brown T."/>
            <person name="Cohen L."/>
        </authorList>
    </citation>
    <scope>NUCLEOTIDE SEQUENCE</scope>
    <source>
        <strain evidence="14">CCAP 955/1</strain>
    </source>
</reference>
<dbReference type="Pfam" id="PF25147">
    <property type="entry name" value="Ribophorin_II_C"/>
    <property type="match status" value="1"/>
</dbReference>
<comment type="similarity">
    <text evidence="4 10">Belongs to the SWP1 family.</text>
</comment>
<keyword evidence="8 10" id="KW-1133">Transmembrane helix</keyword>
<evidence type="ECO:0000313" key="14">
    <source>
        <dbReference type="EMBL" id="CAE0272716.1"/>
    </source>
</evidence>
<evidence type="ECO:0000256" key="7">
    <source>
        <dbReference type="ARBA" id="ARBA00022824"/>
    </source>
</evidence>
<feature type="chain" id="PRO_5031606101" description="Dolichyl-diphosphooligosaccharide--protein glycosyltransferase subunit 2" evidence="10">
    <location>
        <begin position="24"/>
        <end position="661"/>
    </location>
</feature>
<evidence type="ECO:0000256" key="2">
    <source>
        <dbReference type="ARBA" id="ARBA00004477"/>
    </source>
</evidence>
<dbReference type="EMBL" id="HBIC01002987">
    <property type="protein sequence ID" value="CAE0272716.1"/>
    <property type="molecule type" value="Transcribed_RNA"/>
</dbReference>
<dbReference type="InterPro" id="IPR056790">
    <property type="entry name" value="Ribophorin_II_C"/>
</dbReference>
<feature type="domain" description="Ribophorin II N-terminal" evidence="11">
    <location>
        <begin position="38"/>
        <end position="178"/>
    </location>
</feature>
<comment type="subunit">
    <text evidence="10">Component of the oligosaccharyltransferase (OST) complex.</text>
</comment>
<dbReference type="InterPro" id="IPR008814">
    <property type="entry name" value="Swp1"/>
</dbReference>
<evidence type="ECO:0000256" key="3">
    <source>
        <dbReference type="ARBA" id="ARBA00004922"/>
    </source>
</evidence>
<evidence type="ECO:0000256" key="1">
    <source>
        <dbReference type="ARBA" id="ARBA00002791"/>
    </source>
</evidence>
<dbReference type="InterPro" id="IPR008930">
    <property type="entry name" value="Terpenoid_cyclase/PrenylTrfase"/>
</dbReference>
<evidence type="ECO:0000256" key="5">
    <source>
        <dbReference type="ARBA" id="ARBA00022692"/>
    </source>
</evidence>
<evidence type="ECO:0000256" key="6">
    <source>
        <dbReference type="ARBA" id="ARBA00022729"/>
    </source>
</evidence>
<feature type="transmembrane region" description="Helical" evidence="10">
    <location>
        <begin position="622"/>
        <end position="641"/>
    </location>
</feature>
<organism evidence="14">
    <name type="scientific">Spumella elongata</name>
    <dbReference type="NCBI Taxonomy" id="89044"/>
    <lineage>
        <taxon>Eukaryota</taxon>
        <taxon>Sar</taxon>
        <taxon>Stramenopiles</taxon>
        <taxon>Ochrophyta</taxon>
        <taxon>Chrysophyceae</taxon>
        <taxon>Chromulinales</taxon>
        <taxon>Chromulinaceae</taxon>
        <taxon>Spumella</taxon>
    </lineage>
</organism>
<keyword evidence="5 10" id="KW-0812">Transmembrane</keyword>
<evidence type="ECO:0000259" key="11">
    <source>
        <dbReference type="Pfam" id="PF05817"/>
    </source>
</evidence>
<dbReference type="InterPro" id="IPR055373">
    <property type="entry name" value="Ribophorin_II_N"/>
</dbReference>
<feature type="transmembrane region" description="Helical" evidence="10">
    <location>
        <begin position="558"/>
        <end position="579"/>
    </location>
</feature>
<dbReference type="Pfam" id="PF05817">
    <property type="entry name" value="Ribophorin_II"/>
    <property type="match status" value="1"/>
</dbReference>
<dbReference type="GO" id="GO:0006487">
    <property type="term" value="P:protein N-linked glycosylation"/>
    <property type="evidence" value="ECO:0007669"/>
    <property type="project" value="UniProtKB-UniRule"/>
</dbReference>
<comment type="subcellular location">
    <subcellularLocation>
        <location evidence="2 10">Endoplasmic reticulum membrane</location>
        <topology evidence="2 10">Multi-pass membrane protein</topology>
    </subcellularLocation>
</comment>
<evidence type="ECO:0000256" key="4">
    <source>
        <dbReference type="ARBA" id="ARBA00009038"/>
    </source>
</evidence>
<evidence type="ECO:0000259" key="13">
    <source>
        <dbReference type="Pfam" id="PF25147"/>
    </source>
</evidence>
<comment type="function">
    <text evidence="1 10">Subunit of the oligosaccharyl transferase (OST) complex that catalyzes the initial transfer of a defined glycan (Glc(3)Man(9)GlcNAc(2) in eukaryotes) from the lipid carrier dolichol-pyrophosphate to an asparagine residue within an Asn-X-Ser/Thr consensus motif in nascent polypeptide chains, the first step in protein N-glycosylation. N-glycosylation occurs cotranslationally and the complex associates with the Sec61 complex at the channel-forming translocon complex that mediates protein translocation across the endoplasmic reticulum (ER). All subunits are required for a maximal enzyme activity.</text>
</comment>
<accession>A0A7S3LYR6</accession>
<feature type="signal peptide" evidence="10">
    <location>
        <begin position="1"/>
        <end position="23"/>
    </location>
</feature>
<feature type="transmembrane region" description="Helical" evidence="10">
    <location>
        <begin position="591"/>
        <end position="610"/>
    </location>
</feature>